<dbReference type="EMBL" id="FN326761">
    <property type="protein sequence ID" value="CAX82485.1"/>
    <property type="molecule type" value="mRNA"/>
</dbReference>
<feature type="transmembrane region" description="Helical" evidence="1">
    <location>
        <begin position="6"/>
        <end position="23"/>
    </location>
</feature>
<evidence type="ECO:0000256" key="1">
    <source>
        <dbReference type="SAM" id="Phobius"/>
    </source>
</evidence>
<evidence type="ECO:0000313" key="2">
    <source>
        <dbReference type="EMBL" id="CAX82485.1"/>
    </source>
</evidence>
<dbReference type="AlphaFoldDB" id="C7TY09"/>
<accession>C7TY09</accession>
<organism evidence="2">
    <name type="scientific">Schistosoma japonicum</name>
    <name type="common">Blood fluke</name>
    <dbReference type="NCBI Taxonomy" id="6182"/>
    <lineage>
        <taxon>Eukaryota</taxon>
        <taxon>Metazoa</taxon>
        <taxon>Spiralia</taxon>
        <taxon>Lophotrochozoa</taxon>
        <taxon>Platyhelminthes</taxon>
        <taxon>Trematoda</taxon>
        <taxon>Digenea</taxon>
        <taxon>Strigeidida</taxon>
        <taxon>Schistosomatoidea</taxon>
        <taxon>Schistosomatidae</taxon>
        <taxon>Schistosoma</taxon>
    </lineage>
</organism>
<proteinExistence type="evidence at transcript level"/>
<sequence length="69" mass="8055">MNAYLIVLIVFSSIGFLWMECLIEPSFFPRNSMCREGSWLFFFSSHDEELEFWAVVSLFSELFASLSIS</sequence>
<keyword evidence="1" id="KW-0472">Membrane</keyword>
<keyword evidence="1" id="KW-0812">Transmembrane</keyword>
<reference evidence="2" key="2">
    <citation type="submission" date="2009-03" db="EMBL/GenBank/DDBJ databases">
        <authorList>
            <person name="Gang L."/>
        </authorList>
    </citation>
    <scope>NUCLEOTIDE SEQUENCE</scope>
    <source>
        <strain evidence="2">Anhui</strain>
    </source>
</reference>
<name>C7TY09_SCHJA</name>
<reference evidence="2" key="1">
    <citation type="journal article" date="2009" name="Nature">
        <title>The Schistosoma japonicum genome reveals features of host-parasite interplay.</title>
        <authorList>
            <person name="Liu F."/>
            <person name="Zhou Y."/>
            <person name="Wang Z.Q."/>
            <person name="Lu G."/>
            <person name="Zheng H."/>
            <person name="Brindley P.J."/>
            <person name="McManus D.P."/>
            <person name="Blair D."/>
            <person name="Zhang Q.H."/>
            <person name="Zhong Y."/>
            <person name="Wang S."/>
            <person name="Han Z.G."/>
            <person name="Chen Z."/>
        </authorList>
    </citation>
    <scope>NUCLEOTIDE SEQUENCE</scope>
    <source>
        <strain evidence="2">Anhui</strain>
    </source>
</reference>
<keyword evidence="1" id="KW-1133">Transmembrane helix</keyword>
<protein>
    <submittedName>
        <fullName evidence="2">Hypotheticial protein</fullName>
    </submittedName>
</protein>